<feature type="compositionally biased region" description="Basic and acidic residues" evidence="3">
    <location>
        <begin position="313"/>
        <end position="342"/>
    </location>
</feature>
<dbReference type="InterPro" id="IPR040265">
    <property type="entry name" value="CHUP1/IPGA1-like"/>
</dbReference>
<dbReference type="PANTHER" id="PTHR31342:SF53">
    <property type="entry name" value="GLYCOPROTEIN FAMILY PROTEIN, PUTATIVE-RELATED"/>
    <property type="match status" value="1"/>
</dbReference>
<evidence type="ECO:0000256" key="3">
    <source>
        <dbReference type="SAM" id="MobiDB-lite"/>
    </source>
</evidence>
<proteinExistence type="predicted"/>
<feature type="region of interest" description="Disordered" evidence="3">
    <location>
        <begin position="17"/>
        <end position="39"/>
    </location>
</feature>
<feature type="compositionally biased region" description="Basic and acidic residues" evidence="3">
    <location>
        <begin position="280"/>
        <end position="300"/>
    </location>
</feature>
<feature type="compositionally biased region" description="Low complexity" evidence="3">
    <location>
        <begin position="204"/>
        <end position="216"/>
    </location>
</feature>
<reference evidence="4 5" key="1">
    <citation type="submission" date="2019-01" db="EMBL/GenBank/DDBJ databases">
        <title>Sequencing of cultivated peanut Arachis hypogaea provides insights into genome evolution and oil improvement.</title>
        <authorList>
            <person name="Chen X."/>
        </authorList>
    </citation>
    <scope>NUCLEOTIDE SEQUENCE [LARGE SCALE GENOMIC DNA]</scope>
    <source>
        <strain evidence="5">cv. Fuhuasheng</strain>
        <tissue evidence="4">Leaves</tissue>
    </source>
</reference>
<sequence length="789" mass="86718">MASSRLCGFPLLNRRRTYDPMKGSNSSPKKQFSKSLNEGKKGESMEWSFVSADQLMLMIQVHKKILVFRDIIDLAPLNTSISLREMVITTLGDLHGLYPGIILQNKVSRIKDKSTDQALAYFCEVLKSIGESWIMNSDCTNNINCVFPSCKDRSNMLQLGETLLATLDCMIKIANDKFDIMEEDYNKNEFGAFGKSTPTYGSPSFHGSSFLGSSSPDTPRGVLPEPMKYPARTGENSPKSSGTSPLRTLRIQSLGKLNPIDLKRLSFHMSPPHKATQNKKINEEPDREMEVDHKDGKDEKDDTSEDLVFSMETTEKSEITNADHKECDEAQAMQEEKEEKSQSPKPLETTAMLMEEAPKLASSSNSSPLSPVVTATNVMQPNKAMLPPPPPPPPPPAPSSAKLQKSVVALNIPPPPSPPPVPLSSSLSSVSSPPSPSPPIISLKAGSASPPPPPMSLKAGSAPPPPPPMSLKSGSAPAPPPPLPRGNGGAALPPPPPGPGRCLRPKATTKLKRSTQLGALYRTLKGKVEGSSLKGKLGGGRSSSNGAASSSGGKQSMADALAEMTKRSSYFQQIEEDVQKYAKQIQELRSAITNYKTKDMTDLIKFHQDVESVLEKLTDESQVLSRFEDFPSKKLEAMRMAAALYNKLNSILNELQNWKIVSPVNQLLEKTERYFDKIKTELEALERTKDEESKKFKGHNIEFDFHILIKIKEAMVDVSSNCMELALKERRSDAAKNNSDGKRKDYAKLLWRAFQFAFKVYTFAGGIDDRADKLTKELAREIESDPNQP</sequence>
<keyword evidence="5" id="KW-1185">Reference proteome</keyword>
<evidence type="ECO:0008006" key="6">
    <source>
        <dbReference type="Google" id="ProtNLM"/>
    </source>
</evidence>
<feature type="compositionally biased region" description="Polar residues" evidence="3">
    <location>
        <begin position="23"/>
        <end position="36"/>
    </location>
</feature>
<feature type="coiled-coil region" evidence="2">
    <location>
        <begin position="668"/>
        <end position="702"/>
    </location>
</feature>
<feature type="compositionally biased region" description="Pro residues" evidence="3">
    <location>
        <begin position="386"/>
        <end position="398"/>
    </location>
</feature>
<dbReference type="STRING" id="3818.A0A445BBB5"/>
<evidence type="ECO:0000256" key="1">
    <source>
        <dbReference type="ARBA" id="ARBA00023054"/>
    </source>
</evidence>
<dbReference type="EMBL" id="SDMP01000010">
    <property type="protein sequence ID" value="RYR35973.1"/>
    <property type="molecule type" value="Genomic_DNA"/>
</dbReference>
<feature type="compositionally biased region" description="Pro residues" evidence="3">
    <location>
        <begin position="412"/>
        <end position="422"/>
    </location>
</feature>
<dbReference type="Proteomes" id="UP000289738">
    <property type="component" value="Chromosome A10"/>
</dbReference>
<dbReference type="Gramene" id="arahy.Tifrunner.gnm2.ann2.Ah10g034900.1">
    <property type="protein sequence ID" value="arahy.Tifrunner.gnm2.ann2.Ah10g034900.1-CDS"/>
    <property type="gene ID" value="arahy.Tifrunner.gnm2.ann2.Ah10g034900"/>
</dbReference>
<protein>
    <recommendedName>
        <fullName evidence="6">Hydroxyproline-rich glycoprotein family protein</fullName>
    </recommendedName>
</protein>
<name>A0A445BBB5_ARAHY</name>
<feature type="compositionally biased region" description="Low complexity" evidence="3">
    <location>
        <begin position="542"/>
        <end position="553"/>
    </location>
</feature>
<dbReference type="PANTHER" id="PTHR31342">
    <property type="entry name" value="PROTEIN CHUP1, CHLOROPLASTIC"/>
    <property type="match status" value="1"/>
</dbReference>
<feature type="compositionally biased region" description="Low complexity" evidence="3">
    <location>
        <begin position="362"/>
        <end position="371"/>
    </location>
</feature>
<keyword evidence="1 2" id="KW-0175">Coiled coil</keyword>
<evidence type="ECO:0000313" key="5">
    <source>
        <dbReference type="Proteomes" id="UP000289738"/>
    </source>
</evidence>
<feature type="compositionally biased region" description="Basic residues" evidence="3">
    <location>
        <begin position="503"/>
        <end position="513"/>
    </location>
</feature>
<gene>
    <name evidence="4" type="ORF">Ahy_A10g051046</name>
</gene>
<dbReference type="OrthoDB" id="2020598at2759"/>
<feature type="region of interest" description="Disordered" evidence="3">
    <location>
        <begin position="267"/>
        <end position="556"/>
    </location>
</feature>
<organism evidence="4 5">
    <name type="scientific">Arachis hypogaea</name>
    <name type="common">Peanut</name>
    <dbReference type="NCBI Taxonomy" id="3818"/>
    <lineage>
        <taxon>Eukaryota</taxon>
        <taxon>Viridiplantae</taxon>
        <taxon>Streptophyta</taxon>
        <taxon>Embryophyta</taxon>
        <taxon>Tracheophyta</taxon>
        <taxon>Spermatophyta</taxon>
        <taxon>Magnoliopsida</taxon>
        <taxon>eudicotyledons</taxon>
        <taxon>Gunneridae</taxon>
        <taxon>Pentapetalae</taxon>
        <taxon>rosids</taxon>
        <taxon>fabids</taxon>
        <taxon>Fabales</taxon>
        <taxon>Fabaceae</taxon>
        <taxon>Papilionoideae</taxon>
        <taxon>50 kb inversion clade</taxon>
        <taxon>dalbergioids sensu lato</taxon>
        <taxon>Dalbergieae</taxon>
        <taxon>Pterocarpus clade</taxon>
        <taxon>Arachis</taxon>
    </lineage>
</organism>
<feature type="coiled-coil region" evidence="2">
    <location>
        <begin position="571"/>
        <end position="598"/>
    </location>
</feature>
<accession>A0A445BBB5</accession>
<feature type="compositionally biased region" description="Polar residues" evidence="3">
    <location>
        <begin position="234"/>
        <end position="246"/>
    </location>
</feature>
<dbReference type="AlphaFoldDB" id="A0A445BBB5"/>
<dbReference type="SMR" id="A0A445BBB5"/>
<comment type="caution">
    <text evidence="4">The sequence shown here is derived from an EMBL/GenBank/DDBJ whole genome shotgun (WGS) entry which is preliminary data.</text>
</comment>
<evidence type="ECO:0000313" key="4">
    <source>
        <dbReference type="EMBL" id="RYR35973.1"/>
    </source>
</evidence>
<feature type="compositionally biased region" description="Low complexity" evidence="3">
    <location>
        <begin position="423"/>
        <end position="432"/>
    </location>
</feature>
<evidence type="ECO:0000256" key="2">
    <source>
        <dbReference type="SAM" id="Coils"/>
    </source>
</evidence>
<feature type="region of interest" description="Disordered" evidence="3">
    <location>
        <begin position="204"/>
        <end position="247"/>
    </location>
</feature>